<gene>
    <name evidence="2" type="ORF">HNR48_001603</name>
</gene>
<comment type="caution">
    <text evidence="2">The sequence shown here is derived from an EMBL/GenBank/DDBJ whole genome shotgun (WGS) entry which is preliminary data.</text>
</comment>
<feature type="domain" description="Methyltransferase" evidence="1">
    <location>
        <begin position="42"/>
        <end position="133"/>
    </location>
</feature>
<accession>A0A7X0MVP0</accession>
<sequence>MSNNTWNNNDSALNSNRDNSYDPWLESQINQELFHAEDPLALDLGCGIGSGSALLRRLGFKVVSTDFSPQALLKAKSLGNIDTAFVADAETLASTLSERRFHLILANLSLRYIPKDRLQVTLLALLTSLKEKGQLIARFNHRSDIVVEDDQTGFAEADEILTTFYTIDDLLNICNPILSELKDCRQGENWFYQIKESDSQGLGGAKRVLTLDWRCQR</sequence>
<reference evidence="2 3" key="1">
    <citation type="submission" date="2020-08" db="EMBL/GenBank/DDBJ databases">
        <title>Genomic Encyclopedia of Type Strains, Phase IV (KMG-IV): sequencing the most valuable type-strain genomes for metagenomic binning, comparative biology and taxonomic classification.</title>
        <authorList>
            <person name="Goeker M."/>
        </authorList>
    </citation>
    <scope>NUCLEOTIDE SEQUENCE [LARGE SCALE GENOMIC DNA]</scope>
    <source>
        <strain evidence="2 3">DSM 22368</strain>
    </source>
</reference>
<keyword evidence="2" id="KW-0808">Transferase</keyword>
<evidence type="ECO:0000259" key="1">
    <source>
        <dbReference type="Pfam" id="PF13649"/>
    </source>
</evidence>
<dbReference type="GO" id="GO:0008168">
    <property type="term" value="F:methyltransferase activity"/>
    <property type="evidence" value="ECO:0007669"/>
    <property type="project" value="UniProtKB-KW"/>
</dbReference>
<dbReference type="GO" id="GO:0032259">
    <property type="term" value="P:methylation"/>
    <property type="evidence" value="ECO:0007669"/>
    <property type="project" value="UniProtKB-KW"/>
</dbReference>
<dbReference type="AlphaFoldDB" id="A0A7X0MVP0"/>
<dbReference type="Proteomes" id="UP000528457">
    <property type="component" value="Unassembled WGS sequence"/>
</dbReference>
<dbReference type="InterPro" id="IPR029063">
    <property type="entry name" value="SAM-dependent_MTases_sf"/>
</dbReference>
<dbReference type="RefSeq" id="WP_166848817.1">
    <property type="nucleotide sequence ID" value="NZ_JAAONY010000001.1"/>
</dbReference>
<proteinExistence type="predicted"/>
<keyword evidence="3" id="KW-1185">Reference proteome</keyword>
<dbReference type="SUPFAM" id="SSF53335">
    <property type="entry name" value="S-adenosyl-L-methionine-dependent methyltransferases"/>
    <property type="match status" value="1"/>
</dbReference>
<dbReference type="InParanoid" id="A0A7X0MVP0"/>
<evidence type="ECO:0000313" key="2">
    <source>
        <dbReference type="EMBL" id="MBB6521325.1"/>
    </source>
</evidence>
<name>A0A7X0MVP0_9GAMM</name>
<evidence type="ECO:0000313" key="3">
    <source>
        <dbReference type="Proteomes" id="UP000528457"/>
    </source>
</evidence>
<dbReference type="EMBL" id="JACHHT010000001">
    <property type="protein sequence ID" value="MBB6521325.1"/>
    <property type="molecule type" value="Genomic_DNA"/>
</dbReference>
<dbReference type="InterPro" id="IPR041698">
    <property type="entry name" value="Methyltransf_25"/>
</dbReference>
<organism evidence="2 3">
    <name type="scientific">Pseudoteredinibacter isoporae</name>
    <dbReference type="NCBI Taxonomy" id="570281"/>
    <lineage>
        <taxon>Bacteria</taxon>
        <taxon>Pseudomonadati</taxon>
        <taxon>Pseudomonadota</taxon>
        <taxon>Gammaproteobacteria</taxon>
        <taxon>Cellvibrionales</taxon>
        <taxon>Cellvibrionaceae</taxon>
        <taxon>Pseudoteredinibacter</taxon>
    </lineage>
</organism>
<protein>
    <submittedName>
        <fullName evidence="2">SAM-dependent methyltransferase</fullName>
    </submittedName>
</protein>
<keyword evidence="2" id="KW-0489">Methyltransferase</keyword>
<dbReference type="Gene3D" id="3.40.50.150">
    <property type="entry name" value="Vaccinia Virus protein VP39"/>
    <property type="match status" value="1"/>
</dbReference>
<dbReference type="CDD" id="cd02440">
    <property type="entry name" value="AdoMet_MTases"/>
    <property type="match status" value="1"/>
</dbReference>
<dbReference type="Pfam" id="PF13649">
    <property type="entry name" value="Methyltransf_25"/>
    <property type="match status" value="1"/>
</dbReference>